<dbReference type="EMBL" id="CM056741">
    <property type="protein sequence ID" value="KAJ8688594.1"/>
    <property type="molecule type" value="Genomic_DNA"/>
</dbReference>
<protein>
    <submittedName>
        <fullName evidence="1">Uncharacterized protein</fullName>
    </submittedName>
</protein>
<evidence type="ECO:0000313" key="2">
    <source>
        <dbReference type="Proteomes" id="UP001239111"/>
    </source>
</evidence>
<comment type="caution">
    <text evidence="1">The sequence shown here is derived from an EMBL/GenBank/DDBJ whole genome shotgun (WGS) entry which is preliminary data.</text>
</comment>
<accession>A0ACC2Q155</accession>
<proteinExistence type="predicted"/>
<evidence type="ECO:0000313" key="1">
    <source>
        <dbReference type="EMBL" id="KAJ8688594.1"/>
    </source>
</evidence>
<gene>
    <name evidence="1" type="ORF">QAD02_024389</name>
</gene>
<dbReference type="Proteomes" id="UP001239111">
    <property type="component" value="Chromosome 1"/>
</dbReference>
<reference evidence="1" key="1">
    <citation type="submission" date="2023-04" db="EMBL/GenBank/DDBJ databases">
        <title>A chromosome-level genome assembly of the parasitoid wasp Eretmocerus hayati.</title>
        <authorList>
            <person name="Zhong Y."/>
            <person name="Liu S."/>
            <person name="Liu Y."/>
        </authorList>
    </citation>
    <scope>NUCLEOTIDE SEQUENCE</scope>
    <source>
        <strain evidence="1">ZJU_SS_LIU_2023</strain>
    </source>
</reference>
<organism evidence="1 2">
    <name type="scientific">Eretmocerus hayati</name>
    <dbReference type="NCBI Taxonomy" id="131215"/>
    <lineage>
        <taxon>Eukaryota</taxon>
        <taxon>Metazoa</taxon>
        <taxon>Ecdysozoa</taxon>
        <taxon>Arthropoda</taxon>
        <taxon>Hexapoda</taxon>
        <taxon>Insecta</taxon>
        <taxon>Pterygota</taxon>
        <taxon>Neoptera</taxon>
        <taxon>Endopterygota</taxon>
        <taxon>Hymenoptera</taxon>
        <taxon>Apocrita</taxon>
        <taxon>Proctotrupomorpha</taxon>
        <taxon>Chalcidoidea</taxon>
        <taxon>Aphelinidae</taxon>
        <taxon>Aphelininae</taxon>
        <taxon>Eretmocerus</taxon>
    </lineage>
</organism>
<keyword evidence="2" id="KW-1185">Reference proteome</keyword>
<sequence>MTQAFAYEIEIRLAIEHDDGKFTRGETRRRRIGHYVSAKVCECNDEEELPSADAACKWNRDTIRAEEHIREPCNLSQFFDVSNEILGHGKVLDELLFLDKQVGSISREAPR</sequence>
<name>A0ACC2Q155_9HYME</name>